<reference evidence="2 3" key="1">
    <citation type="submission" date="2020-08" db="EMBL/GenBank/DDBJ databases">
        <title>Genomic Encyclopedia of Type Strains, Phase IV (KMG-IV): sequencing the most valuable type-strain genomes for metagenomic binning, comparative biology and taxonomic classification.</title>
        <authorList>
            <person name="Goeker M."/>
        </authorList>
    </citation>
    <scope>NUCLEOTIDE SEQUENCE [LARGE SCALE GENOMIC DNA]</scope>
    <source>
        <strain evidence="2 3">DSM 103526</strain>
    </source>
</reference>
<sequence>MKRNKILCVILFILVTLISSCSDKNQGIEEEIRNFINQQEKLVLQKDVEAYIGTLSWESPEYVAEKKSWMRDIKSSDIQDYQLKIEDMDIRDNQAFVEVNQSYRLKDDLYEVRYPLRLVKERGSWKDGDLKFENMKTKHFIIKYFSSSTKYAEKIRDVCEIAYENVQKRYGEGIEGTTVIKLYKDKEMLRQSVKLSFGWQFAGWYEYPESIKTTEFENAEDYREILEHELIHKLTIKKAENNLPYWFAEGLAMYFSNFQNEPEIYSMKDYYLNTYKNKWMTIEKLEKLNLEIMEDEEEIQNYYDGAGMIVKFMIDTYGEERVKKIIEALGSYDYLEGTGAEVDTVSIQRFHEVIPKILEIDVTELDDSWKAYLKQ</sequence>
<dbReference type="EMBL" id="JACHEN010000018">
    <property type="protein sequence ID" value="MBB6216861.1"/>
    <property type="molecule type" value="Genomic_DNA"/>
</dbReference>
<keyword evidence="3" id="KW-1185">Reference proteome</keyword>
<accession>A0A841KTV8</accession>
<name>A0A841KTV8_9FIRM</name>
<comment type="caution">
    <text evidence="2">The sequence shown here is derived from an EMBL/GenBank/DDBJ whole genome shotgun (WGS) entry which is preliminary data.</text>
</comment>
<dbReference type="RefSeq" id="WP_184311383.1">
    <property type="nucleotide sequence ID" value="NZ_JACHEN010000018.1"/>
</dbReference>
<keyword evidence="1" id="KW-0732">Signal</keyword>
<protein>
    <recommendedName>
        <fullName evidence="4">Peptidase MA superfamily protein</fullName>
    </recommendedName>
</protein>
<dbReference type="Proteomes" id="UP000579281">
    <property type="component" value="Unassembled WGS sequence"/>
</dbReference>
<evidence type="ECO:0008006" key="4">
    <source>
        <dbReference type="Google" id="ProtNLM"/>
    </source>
</evidence>
<proteinExistence type="predicted"/>
<feature type="signal peptide" evidence="1">
    <location>
        <begin position="1"/>
        <end position="21"/>
    </location>
</feature>
<organism evidence="2 3">
    <name type="scientific">Anaerosolibacter carboniphilus</name>
    <dbReference type="NCBI Taxonomy" id="1417629"/>
    <lineage>
        <taxon>Bacteria</taxon>
        <taxon>Bacillati</taxon>
        <taxon>Bacillota</taxon>
        <taxon>Clostridia</taxon>
        <taxon>Peptostreptococcales</taxon>
        <taxon>Thermotaleaceae</taxon>
        <taxon>Anaerosolibacter</taxon>
    </lineage>
</organism>
<dbReference type="AlphaFoldDB" id="A0A841KTV8"/>
<evidence type="ECO:0000313" key="2">
    <source>
        <dbReference type="EMBL" id="MBB6216861.1"/>
    </source>
</evidence>
<evidence type="ECO:0000256" key="1">
    <source>
        <dbReference type="SAM" id="SignalP"/>
    </source>
</evidence>
<gene>
    <name evidence="2" type="ORF">HNQ80_002966</name>
</gene>
<feature type="chain" id="PRO_5038556600" description="Peptidase MA superfamily protein" evidence="1">
    <location>
        <begin position="22"/>
        <end position="375"/>
    </location>
</feature>
<evidence type="ECO:0000313" key="3">
    <source>
        <dbReference type="Proteomes" id="UP000579281"/>
    </source>
</evidence>
<dbReference type="PROSITE" id="PS51257">
    <property type="entry name" value="PROKAR_LIPOPROTEIN"/>
    <property type="match status" value="1"/>
</dbReference>